<proteinExistence type="predicted"/>
<dbReference type="AlphaFoldDB" id="A0A4Z2HJC6"/>
<evidence type="ECO:0000313" key="1">
    <source>
        <dbReference type="EMBL" id="TNN66019.1"/>
    </source>
</evidence>
<keyword evidence="2" id="KW-1185">Reference proteome</keyword>
<protein>
    <submittedName>
        <fullName evidence="1">Uncharacterized protein</fullName>
    </submittedName>
</protein>
<evidence type="ECO:0000313" key="2">
    <source>
        <dbReference type="Proteomes" id="UP000314294"/>
    </source>
</evidence>
<name>A0A4Z2HJC6_9TELE</name>
<reference evidence="1 2" key="1">
    <citation type="submission" date="2019-03" db="EMBL/GenBank/DDBJ databases">
        <title>First draft genome of Liparis tanakae, snailfish: a comprehensive survey of snailfish specific genes.</title>
        <authorList>
            <person name="Kim W."/>
            <person name="Song I."/>
            <person name="Jeong J.-H."/>
            <person name="Kim D."/>
            <person name="Kim S."/>
            <person name="Ryu S."/>
            <person name="Song J.Y."/>
            <person name="Lee S.K."/>
        </authorList>
    </citation>
    <scope>NUCLEOTIDE SEQUENCE [LARGE SCALE GENOMIC DNA]</scope>
    <source>
        <tissue evidence="1">Muscle</tissue>
    </source>
</reference>
<dbReference type="Proteomes" id="UP000314294">
    <property type="component" value="Unassembled WGS sequence"/>
</dbReference>
<comment type="caution">
    <text evidence="1">The sequence shown here is derived from an EMBL/GenBank/DDBJ whole genome shotgun (WGS) entry which is preliminary data.</text>
</comment>
<sequence>MVISPAQQQILWTEIHQLLQSLPIRQQRCYSCPQGDAIQYVYTSTTCALGFLKRVCTWFVGTFIAAQLYLGEQSDLDDLPEEPEHQILSADVHDLAADGRGGVQSQVQILLLGVEVVSSELEVVDREEQEGKVGYQSRMPSLTAPNRASVAGLMGRMC</sequence>
<accession>A0A4Z2HJC6</accession>
<dbReference type="EMBL" id="SRLO01000226">
    <property type="protein sequence ID" value="TNN66019.1"/>
    <property type="molecule type" value="Genomic_DNA"/>
</dbReference>
<gene>
    <name evidence="1" type="ORF">EYF80_023775</name>
</gene>
<organism evidence="1 2">
    <name type="scientific">Liparis tanakae</name>
    <name type="common">Tanaka's snailfish</name>
    <dbReference type="NCBI Taxonomy" id="230148"/>
    <lineage>
        <taxon>Eukaryota</taxon>
        <taxon>Metazoa</taxon>
        <taxon>Chordata</taxon>
        <taxon>Craniata</taxon>
        <taxon>Vertebrata</taxon>
        <taxon>Euteleostomi</taxon>
        <taxon>Actinopterygii</taxon>
        <taxon>Neopterygii</taxon>
        <taxon>Teleostei</taxon>
        <taxon>Neoteleostei</taxon>
        <taxon>Acanthomorphata</taxon>
        <taxon>Eupercaria</taxon>
        <taxon>Perciformes</taxon>
        <taxon>Cottioidei</taxon>
        <taxon>Cottales</taxon>
        <taxon>Liparidae</taxon>
        <taxon>Liparis</taxon>
    </lineage>
</organism>